<feature type="transmembrane region" description="Helical" evidence="1">
    <location>
        <begin position="43"/>
        <end position="63"/>
    </location>
</feature>
<keyword evidence="1" id="KW-0472">Membrane</keyword>
<accession>A0A9W3JYY6</accession>
<dbReference type="KEGG" id="bct:GEM_1454"/>
<keyword evidence="1" id="KW-0812">Transmembrane</keyword>
<dbReference type="EMBL" id="CP003774">
    <property type="protein sequence ID" value="AFQ47882.1"/>
    <property type="molecule type" value="Genomic_DNA"/>
</dbReference>
<organism evidence="2 3">
    <name type="scientific">Burkholderia cepacia GG4</name>
    <dbReference type="NCBI Taxonomy" id="1009846"/>
    <lineage>
        <taxon>Bacteria</taxon>
        <taxon>Pseudomonadati</taxon>
        <taxon>Pseudomonadota</taxon>
        <taxon>Betaproteobacteria</taxon>
        <taxon>Burkholderiales</taxon>
        <taxon>Burkholderiaceae</taxon>
        <taxon>Burkholderia</taxon>
        <taxon>Burkholderia cepacia complex</taxon>
    </lineage>
</organism>
<dbReference type="AlphaFoldDB" id="A0A9W3JYY6"/>
<evidence type="ECO:0000313" key="3">
    <source>
        <dbReference type="Proteomes" id="UP000032866"/>
    </source>
</evidence>
<dbReference type="Proteomes" id="UP000032866">
    <property type="component" value="Chromosome 1"/>
</dbReference>
<evidence type="ECO:0000256" key="1">
    <source>
        <dbReference type="SAM" id="Phobius"/>
    </source>
</evidence>
<evidence type="ECO:0000313" key="2">
    <source>
        <dbReference type="EMBL" id="AFQ47882.1"/>
    </source>
</evidence>
<proteinExistence type="predicted"/>
<sequence length="76" mass="8326">MRNVAYARAHRQIVSLEFAGIEPARVERIVAGGLIVDALGSYGWLYIGSFAIGIGAFLVAMMFRPFPKERSQPITA</sequence>
<keyword evidence="1" id="KW-1133">Transmembrane helix</keyword>
<gene>
    <name evidence="2" type="ORF">GEM_1454</name>
</gene>
<protein>
    <submittedName>
        <fullName evidence="2">Major facilitator superfamily MFS 1</fullName>
    </submittedName>
</protein>
<name>A0A9W3JYY6_BURCE</name>
<reference evidence="2 3" key="1">
    <citation type="journal article" date="2012" name="J. Bacteriol.">
        <title>Complete Genome Sequence of Burkholderia sp. Strain GG4, a Betaproteobacterium That Reduces 3-Oxo-N-Acylhomoserine Lactones and Produces Different N-Acylhomoserine Lactones.</title>
        <authorList>
            <person name="Hong K.W."/>
            <person name="Koh C.L."/>
            <person name="Sam C.K."/>
            <person name="Yin W.F."/>
            <person name="Chan K.G."/>
        </authorList>
    </citation>
    <scope>NUCLEOTIDE SEQUENCE [LARGE SCALE GENOMIC DNA]</scope>
    <source>
        <strain evidence="2 3">GG4</strain>
    </source>
</reference>